<dbReference type="Proteomes" id="UP001454036">
    <property type="component" value="Unassembled WGS sequence"/>
</dbReference>
<proteinExistence type="predicted"/>
<dbReference type="EMBL" id="BAABME010001585">
    <property type="protein sequence ID" value="GAA0150405.1"/>
    <property type="molecule type" value="Genomic_DNA"/>
</dbReference>
<feature type="region of interest" description="Disordered" evidence="1">
    <location>
        <begin position="73"/>
        <end position="103"/>
    </location>
</feature>
<sequence length="228" mass="24558">MDALGLSWINAGVPCLVTTRLVQSETNPARPEPRLGSPVTCSSDDKSSLSANSPILEVTAGNKVVSRITPTNDDVKISTPMKDKMSQSSEKQMGDYELRPRDNPNHTECSRAGEMSLRPFVEPTAQEPAPATTHIPVPCVSRGSIQSSTPAAAETVEMAYQGVMASLPAFLKKSLPSQITLDQLDGFSTYFSIPFDKVHTCLPLPGNQVILPRIEADSTDPDLTPSYN</sequence>
<dbReference type="AlphaFoldDB" id="A0AAV3PGH8"/>
<protein>
    <submittedName>
        <fullName evidence="2">Uncharacterized protein</fullName>
    </submittedName>
</protein>
<accession>A0AAV3PGH8</accession>
<evidence type="ECO:0000313" key="2">
    <source>
        <dbReference type="EMBL" id="GAA0150405.1"/>
    </source>
</evidence>
<reference evidence="2 3" key="1">
    <citation type="submission" date="2024-01" db="EMBL/GenBank/DDBJ databases">
        <title>The complete chloroplast genome sequence of Lithospermum erythrorhizon: insights into the phylogenetic relationship among Boraginaceae species and the maternal lineages of purple gromwells.</title>
        <authorList>
            <person name="Okada T."/>
            <person name="Watanabe K."/>
        </authorList>
    </citation>
    <scope>NUCLEOTIDE SEQUENCE [LARGE SCALE GENOMIC DNA]</scope>
</reference>
<feature type="compositionally biased region" description="Basic and acidic residues" evidence="1">
    <location>
        <begin position="92"/>
        <end position="103"/>
    </location>
</feature>
<organism evidence="2 3">
    <name type="scientific">Lithospermum erythrorhizon</name>
    <name type="common">Purple gromwell</name>
    <name type="synonym">Lithospermum officinale var. erythrorhizon</name>
    <dbReference type="NCBI Taxonomy" id="34254"/>
    <lineage>
        <taxon>Eukaryota</taxon>
        <taxon>Viridiplantae</taxon>
        <taxon>Streptophyta</taxon>
        <taxon>Embryophyta</taxon>
        <taxon>Tracheophyta</taxon>
        <taxon>Spermatophyta</taxon>
        <taxon>Magnoliopsida</taxon>
        <taxon>eudicotyledons</taxon>
        <taxon>Gunneridae</taxon>
        <taxon>Pentapetalae</taxon>
        <taxon>asterids</taxon>
        <taxon>lamiids</taxon>
        <taxon>Boraginales</taxon>
        <taxon>Boraginaceae</taxon>
        <taxon>Boraginoideae</taxon>
        <taxon>Lithospermeae</taxon>
        <taxon>Lithospermum</taxon>
    </lineage>
</organism>
<feature type="region of interest" description="Disordered" evidence="1">
    <location>
        <begin position="24"/>
        <end position="54"/>
    </location>
</feature>
<feature type="compositionally biased region" description="Basic and acidic residues" evidence="1">
    <location>
        <begin position="73"/>
        <end position="85"/>
    </location>
</feature>
<gene>
    <name evidence="2" type="ORF">LIER_09354</name>
</gene>
<comment type="caution">
    <text evidence="2">The sequence shown here is derived from an EMBL/GenBank/DDBJ whole genome shotgun (WGS) entry which is preliminary data.</text>
</comment>
<evidence type="ECO:0000313" key="3">
    <source>
        <dbReference type="Proteomes" id="UP001454036"/>
    </source>
</evidence>
<evidence type="ECO:0000256" key="1">
    <source>
        <dbReference type="SAM" id="MobiDB-lite"/>
    </source>
</evidence>
<keyword evidence="3" id="KW-1185">Reference proteome</keyword>
<name>A0AAV3PGH8_LITER</name>